<proteinExistence type="predicted"/>
<protein>
    <recommendedName>
        <fullName evidence="5">Ig-like domain-containing protein</fullName>
    </recommendedName>
</protein>
<dbReference type="SMART" id="SM00409">
    <property type="entry name" value="IG"/>
    <property type="match status" value="2"/>
</dbReference>
<evidence type="ECO:0000256" key="1">
    <source>
        <dbReference type="ARBA" id="ARBA00004479"/>
    </source>
</evidence>
<sequence length="266" mass="28784">MTGFYNESVRCGVNCDVPDGVVYTDLHKAAEKGDELLMKCQFYGVPIAVYWKKGDDPTKSPNLITWVDGESDSGSCVHDGSCKMSNDFSLIIRNITVSDQGTYICRVSNYKGILIHNFTEVNVFAPPMEPFPLIDECAGTLPNDAEQTCSLSTSDSITITCSASSYFPDIDLFFLHESKKMDTTNVKEVANMDGTRNKSISTVAEPSESPYVCVASDIPGSQDHRTVTVTVTFPGSTVAMSTSSNQTTSSPGGGETKVAELLFLID</sequence>
<dbReference type="RefSeq" id="XP_030834633.1">
    <property type="nucleotide sequence ID" value="XM_030978773.1"/>
</dbReference>
<reference evidence="6" key="2">
    <citation type="submission" date="2021-01" db="UniProtKB">
        <authorList>
            <consortium name="EnsemblMetazoa"/>
        </authorList>
    </citation>
    <scope>IDENTIFICATION</scope>
</reference>
<keyword evidence="4" id="KW-0325">Glycoprotein</keyword>
<evidence type="ECO:0000256" key="2">
    <source>
        <dbReference type="ARBA" id="ARBA00022692"/>
    </source>
</evidence>
<name>A0A7M7SVK6_STRPU</name>
<keyword evidence="2" id="KW-0812">Transmembrane</keyword>
<feature type="domain" description="Ig-like" evidence="5">
    <location>
        <begin position="126"/>
        <end position="232"/>
    </location>
</feature>
<dbReference type="KEGG" id="spu:115921361"/>
<dbReference type="AlphaFoldDB" id="A0A7M7SVK6"/>
<dbReference type="Proteomes" id="UP000007110">
    <property type="component" value="Unassembled WGS sequence"/>
</dbReference>
<dbReference type="InterPro" id="IPR007110">
    <property type="entry name" value="Ig-like_dom"/>
</dbReference>
<evidence type="ECO:0000313" key="7">
    <source>
        <dbReference type="Proteomes" id="UP000007110"/>
    </source>
</evidence>
<dbReference type="EnsemblMetazoa" id="XM_030978773">
    <property type="protein sequence ID" value="XP_030834633"/>
    <property type="gene ID" value="LOC115921361"/>
</dbReference>
<dbReference type="InterPro" id="IPR013783">
    <property type="entry name" value="Ig-like_fold"/>
</dbReference>
<keyword evidence="3" id="KW-0472">Membrane</keyword>
<accession>A0A7M7SVK6</accession>
<dbReference type="InterPro" id="IPR013106">
    <property type="entry name" value="Ig_V-set"/>
</dbReference>
<dbReference type="OMA" id="CKMSNDF"/>
<dbReference type="SUPFAM" id="SSF48726">
    <property type="entry name" value="Immunoglobulin"/>
    <property type="match status" value="2"/>
</dbReference>
<dbReference type="PROSITE" id="PS50835">
    <property type="entry name" value="IG_LIKE"/>
    <property type="match status" value="2"/>
</dbReference>
<dbReference type="GeneID" id="115921361"/>
<dbReference type="InParanoid" id="A0A7M7SVK6"/>
<evidence type="ECO:0000256" key="4">
    <source>
        <dbReference type="ARBA" id="ARBA00023180"/>
    </source>
</evidence>
<dbReference type="Pfam" id="PF07686">
    <property type="entry name" value="V-set"/>
    <property type="match status" value="1"/>
</dbReference>
<evidence type="ECO:0000259" key="5">
    <source>
        <dbReference type="PROSITE" id="PS50835"/>
    </source>
</evidence>
<dbReference type="Gene3D" id="2.60.40.10">
    <property type="entry name" value="Immunoglobulins"/>
    <property type="match status" value="2"/>
</dbReference>
<dbReference type="InterPro" id="IPR003599">
    <property type="entry name" value="Ig_sub"/>
</dbReference>
<dbReference type="InterPro" id="IPR036179">
    <property type="entry name" value="Ig-like_dom_sf"/>
</dbReference>
<feature type="domain" description="Ig-like" evidence="5">
    <location>
        <begin position="18"/>
        <end position="122"/>
    </location>
</feature>
<reference evidence="7" key="1">
    <citation type="submission" date="2015-02" db="EMBL/GenBank/DDBJ databases">
        <title>Genome sequencing for Strongylocentrotus purpuratus.</title>
        <authorList>
            <person name="Murali S."/>
            <person name="Liu Y."/>
            <person name="Vee V."/>
            <person name="English A."/>
            <person name="Wang M."/>
            <person name="Skinner E."/>
            <person name="Han Y."/>
            <person name="Muzny D.M."/>
            <person name="Worley K.C."/>
            <person name="Gibbs R.A."/>
        </authorList>
    </citation>
    <scope>NUCLEOTIDE SEQUENCE</scope>
</reference>
<dbReference type="FunCoup" id="A0A7M7SVK6">
    <property type="interactions" value="59"/>
</dbReference>
<keyword evidence="7" id="KW-1185">Reference proteome</keyword>
<dbReference type="GO" id="GO:0005886">
    <property type="term" value="C:plasma membrane"/>
    <property type="evidence" value="ECO:0000318"/>
    <property type="project" value="GO_Central"/>
</dbReference>
<evidence type="ECO:0000313" key="6">
    <source>
        <dbReference type="EnsemblMetazoa" id="XP_030834633"/>
    </source>
</evidence>
<dbReference type="PANTHER" id="PTHR11973:SF24">
    <property type="entry name" value="FIBRONECTIN TYPE-III DOMAIN-CONTAINING PROTEIN"/>
    <property type="match status" value="1"/>
</dbReference>
<dbReference type="PANTHER" id="PTHR11973">
    <property type="entry name" value="CELL SURFACE GLYCOPROTEIN MUC18-RELATED"/>
    <property type="match status" value="1"/>
</dbReference>
<dbReference type="CDD" id="cd00096">
    <property type="entry name" value="Ig"/>
    <property type="match status" value="1"/>
</dbReference>
<keyword evidence="3" id="KW-1133">Transmembrane helix</keyword>
<dbReference type="InterPro" id="IPR051116">
    <property type="entry name" value="Surface_Rcpt/Adhesion_Mol"/>
</dbReference>
<dbReference type="OrthoDB" id="10055806at2759"/>
<comment type="subcellular location">
    <subcellularLocation>
        <location evidence="1">Membrane</location>
        <topology evidence="1">Single-pass type I membrane protein</topology>
    </subcellularLocation>
</comment>
<organism evidence="6 7">
    <name type="scientific">Strongylocentrotus purpuratus</name>
    <name type="common">Purple sea urchin</name>
    <dbReference type="NCBI Taxonomy" id="7668"/>
    <lineage>
        <taxon>Eukaryota</taxon>
        <taxon>Metazoa</taxon>
        <taxon>Echinodermata</taxon>
        <taxon>Eleutherozoa</taxon>
        <taxon>Echinozoa</taxon>
        <taxon>Echinoidea</taxon>
        <taxon>Euechinoidea</taxon>
        <taxon>Echinacea</taxon>
        <taxon>Camarodonta</taxon>
        <taxon>Echinidea</taxon>
        <taxon>Strongylocentrotidae</taxon>
        <taxon>Strongylocentrotus</taxon>
    </lineage>
</organism>
<evidence type="ECO:0000256" key="3">
    <source>
        <dbReference type="ARBA" id="ARBA00022989"/>
    </source>
</evidence>